<dbReference type="CDD" id="cd01948">
    <property type="entry name" value="EAL"/>
    <property type="match status" value="1"/>
</dbReference>
<accession>A0ABQ1IZ45</accession>
<dbReference type="Gene3D" id="3.30.450.20">
    <property type="entry name" value="PAS domain"/>
    <property type="match status" value="1"/>
</dbReference>
<dbReference type="SMART" id="SM00267">
    <property type="entry name" value="GGDEF"/>
    <property type="match status" value="1"/>
</dbReference>
<reference evidence="5" key="1">
    <citation type="journal article" date="2019" name="Int. J. Syst. Evol. Microbiol.">
        <title>The Global Catalogue of Microorganisms (GCM) 10K type strain sequencing project: providing services to taxonomists for standard genome sequencing and annotation.</title>
        <authorList>
            <consortium name="The Broad Institute Genomics Platform"/>
            <consortium name="The Broad Institute Genome Sequencing Center for Infectious Disease"/>
            <person name="Wu L."/>
            <person name="Ma J."/>
        </authorList>
    </citation>
    <scope>NUCLEOTIDE SEQUENCE [LARGE SCALE GENOMIC DNA]</scope>
    <source>
        <strain evidence="5">CGMCC 1.15923</strain>
    </source>
</reference>
<dbReference type="InterPro" id="IPR043128">
    <property type="entry name" value="Rev_trsase/Diguanyl_cyclase"/>
</dbReference>
<dbReference type="InterPro" id="IPR029787">
    <property type="entry name" value="Nucleotide_cyclase"/>
</dbReference>
<dbReference type="SUPFAM" id="SSF55785">
    <property type="entry name" value="PYP-like sensor domain (PAS domain)"/>
    <property type="match status" value="1"/>
</dbReference>
<dbReference type="Pfam" id="PF00563">
    <property type="entry name" value="EAL"/>
    <property type="match status" value="1"/>
</dbReference>
<gene>
    <name evidence="4" type="ORF">GCM10011502_29870</name>
</gene>
<dbReference type="InterPro" id="IPR000014">
    <property type="entry name" value="PAS"/>
</dbReference>
<protein>
    <submittedName>
        <fullName evidence="4">GGDEF domain-containing protein</fullName>
    </submittedName>
</protein>
<dbReference type="SUPFAM" id="SSF55073">
    <property type="entry name" value="Nucleotide cyclase"/>
    <property type="match status" value="1"/>
</dbReference>
<dbReference type="SUPFAM" id="SSF141868">
    <property type="entry name" value="EAL domain-like"/>
    <property type="match status" value="1"/>
</dbReference>
<dbReference type="InterPro" id="IPR001633">
    <property type="entry name" value="EAL_dom"/>
</dbReference>
<keyword evidence="5" id="KW-1185">Reference proteome</keyword>
<dbReference type="EMBL" id="BMKE01000046">
    <property type="protein sequence ID" value="GGB54865.1"/>
    <property type="molecule type" value="Genomic_DNA"/>
</dbReference>
<comment type="caution">
    <text evidence="4">The sequence shown here is derived from an EMBL/GenBank/DDBJ whole genome shotgun (WGS) entry which is preliminary data.</text>
</comment>
<dbReference type="RefSeq" id="WP_188630942.1">
    <property type="nucleotide sequence ID" value="NZ_BMKE01000046.1"/>
</dbReference>
<dbReference type="NCBIfam" id="TIGR00229">
    <property type="entry name" value="sensory_box"/>
    <property type="match status" value="1"/>
</dbReference>
<dbReference type="Proteomes" id="UP000646152">
    <property type="component" value="Unassembled WGS sequence"/>
</dbReference>
<name>A0ABQ1IZ45_9GAMM</name>
<dbReference type="CDD" id="cd00130">
    <property type="entry name" value="PAS"/>
    <property type="match status" value="1"/>
</dbReference>
<dbReference type="Gene3D" id="3.30.70.270">
    <property type="match status" value="1"/>
</dbReference>
<feature type="domain" description="EAL" evidence="2">
    <location>
        <begin position="324"/>
        <end position="578"/>
    </location>
</feature>
<dbReference type="Gene3D" id="3.20.20.450">
    <property type="entry name" value="EAL domain"/>
    <property type="match status" value="1"/>
</dbReference>
<evidence type="ECO:0000259" key="2">
    <source>
        <dbReference type="PROSITE" id="PS50883"/>
    </source>
</evidence>
<feature type="domain" description="PAS" evidence="1">
    <location>
        <begin position="23"/>
        <end position="75"/>
    </location>
</feature>
<dbReference type="NCBIfam" id="TIGR00254">
    <property type="entry name" value="GGDEF"/>
    <property type="match status" value="1"/>
</dbReference>
<evidence type="ECO:0000259" key="1">
    <source>
        <dbReference type="PROSITE" id="PS50112"/>
    </source>
</evidence>
<dbReference type="SMART" id="SM00091">
    <property type="entry name" value="PAS"/>
    <property type="match status" value="1"/>
</dbReference>
<dbReference type="PANTHER" id="PTHR44757:SF2">
    <property type="entry name" value="BIOFILM ARCHITECTURE MAINTENANCE PROTEIN MBAA"/>
    <property type="match status" value="1"/>
</dbReference>
<dbReference type="PROSITE" id="PS50112">
    <property type="entry name" value="PAS"/>
    <property type="match status" value="1"/>
</dbReference>
<dbReference type="PROSITE" id="PS50887">
    <property type="entry name" value="GGDEF"/>
    <property type="match status" value="1"/>
</dbReference>
<evidence type="ECO:0000259" key="3">
    <source>
        <dbReference type="PROSITE" id="PS50887"/>
    </source>
</evidence>
<proteinExistence type="predicted"/>
<dbReference type="CDD" id="cd01949">
    <property type="entry name" value="GGDEF"/>
    <property type="match status" value="1"/>
</dbReference>
<dbReference type="InterPro" id="IPR000160">
    <property type="entry name" value="GGDEF_dom"/>
</dbReference>
<dbReference type="InterPro" id="IPR052155">
    <property type="entry name" value="Biofilm_reg_signaling"/>
</dbReference>
<feature type="domain" description="GGDEF" evidence="3">
    <location>
        <begin position="182"/>
        <end position="315"/>
    </location>
</feature>
<dbReference type="PANTHER" id="PTHR44757">
    <property type="entry name" value="DIGUANYLATE CYCLASE DGCP"/>
    <property type="match status" value="1"/>
</dbReference>
<dbReference type="Pfam" id="PF13426">
    <property type="entry name" value="PAS_9"/>
    <property type="match status" value="1"/>
</dbReference>
<organism evidence="4 5">
    <name type="scientific">Oceanisphaera marina</name>
    <dbReference type="NCBI Taxonomy" id="2017550"/>
    <lineage>
        <taxon>Bacteria</taxon>
        <taxon>Pseudomonadati</taxon>
        <taxon>Pseudomonadota</taxon>
        <taxon>Gammaproteobacteria</taxon>
        <taxon>Aeromonadales</taxon>
        <taxon>Aeromonadaceae</taxon>
        <taxon>Oceanisphaera</taxon>
    </lineage>
</organism>
<dbReference type="SMART" id="SM00052">
    <property type="entry name" value="EAL"/>
    <property type="match status" value="1"/>
</dbReference>
<sequence>MRKPGENNQVPDGAEPNTWDGLESALAGAIFNAAVDAIMVINARGILQAVNQSTQTLFGFSSDEMLGKNISMLMPAPYAQEHDSYLNNYCSSGERKIIGIGREVTGQRKEGSCFPLHLSVSEFSQDGQQLFVGICHDISERRKFTEHIAFLAKYDGLTGCANRREFIEGLSRAIEACQTSGRNIAVLFIDLDGFKQINDNHGHQVGDRLLKLTAERFQKTLRDSDLLGRVGGDEFVVSIILDSKGETASHIAARLMEALKEPFVIDNRALSVGASIGISLYPDDGLTADEVMNEADIAMYQAKVEGGGCIRLFDQALRERSEQVYRLLSRLRKAISLEQFELHYQLQFDMQTLQPCGMEALLRWRDGVNGLVAPDQFIPVALEYGLMPTIGRWVIRQACKDNMTLIETGLLDVVVAVNICAPLFSEAGFCALVHQLLVSTGLPAERLELEITEGVAMNSSAQVLQTSDELHEAGIRLAMDDFGIGFSSLNRLKKLRFDKLKIDRSFVSGLFESRSDQAIVQAILGMAKGLSMRTVAEGVETEEQLAFLREAGCSQGQGFWFARPMPLPELIEWLRERR</sequence>
<dbReference type="Pfam" id="PF00990">
    <property type="entry name" value="GGDEF"/>
    <property type="match status" value="1"/>
</dbReference>
<dbReference type="InterPro" id="IPR035919">
    <property type="entry name" value="EAL_sf"/>
</dbReference>
<dbReference type="InterPro" id="IPR035965">
    <property type="entry name" value="PAS-like_dom_sf"/>
</dbReference>
<evidence type="ECO:0000313" key="5">
    <source>
        <dbReference type="Proteomes" id="UP000646152"/>
    </source>
</evidence>
<dbReference type="PROSITE" id="PS50883">
    <property type="entry name" value="EAL"/>
    <property type="match status" value="1"/>
</dbReference>
<evidence type="ECO:0000313" key="4">
    <source>
        <dbReference type="EMBL" id="GGB54865.1"/>
    </source>
</evidence>